<dbReference type="EMBL" id="CAJNOL010006853">
    <property type="protein sequence ID" value="CAF1622565.1"/>
    <property type="molecule type" value="Genomic_DNA"/>
</dbReference>
<evidence type="ECO:0000313" key="4">
    <source>
        <dbReference type="Proteomes" id="UP000663854"/>
    </source>
</evidence>
<reference evidence="2" key="1">
    <citation type="submission" date="2021-02" db="EMBL/GenBank/DDBJ databases">
        <authorList>
            <person name="Nowell W R."/>
        </authorList>
    </citation>
    <scope>NUCLEOTIDE SEQUENCE</scope>
</reference>
<organism evidence="2 4">
    <name type="scientific">Rotaria sordida</name>
    <dbReference type="NCBI Taxonomy" id="392033"/>
    <lineage>
        <taxon>Eukaryota</taxon>
        <taxon>Metazoa</taxon>
        <taxon>Spiralia</taxon>
        <taxon>Gnathifera</taxon>
        <taxon>Rotifera</taxon>
        <taxon>Eurotatoria</taxon>
        <taxon>Bdelloidea</taxon>
        <taxon>Philodinida</taxon>
        <taxon>Philodinidae</taxon>
        <taxon>Rotaria</taxon>
    </lineage>
</organism>
<sequence>MNVINLRKINQIQISIKQTSLQLSSGRGRIFRGGHQNYSYFNGGRWCSYGNKNNCNHRLSYSPHRYDNHRRSYNKRNYRPSPRRHSNNYRANNYGRHNYESDDSDDSFMDEPRRQFHTLCPRSNESRSRTRSIHSESNNVSSYITQQRQQLSWNTNHRNKNKTKNNNNTKPIHPYLQRSQILKWFKFNATQPIDINYDPSGAAFVLKATLLHDALARNNYEYDLWKAYLKMGKENRYWSEEVLQNTKTHDYHTNIRFIQSKLNQLAYNIIELDDDIEDATDKLRNNWAQDSFHQLCETIREHFRIDIPGVTKEEKNPIDRLEDDVMKYIKHCTQYTRDIVESKIQLSKAEMERFKIL</sequence>
<comment type="caution">
    <text evidence="2">The sequence shown here is derived from an EMBL/GenBank/DDBJ whole genome shotgun (WGS) entry which is preliminary data.</text>
</comment>
<dbReference type="Proteomes" id="UP000663870">
    <property type="component" value="Unassembled WGS sequence"/>
</dbReference>
<dbReference type="Proteomes" id="UP000663854">
    <property type="component" value="Unassembled WGS sequence"/>
</dbReference>
<gene>
    <name evidence="3" type="ORF">JXQ802_LOCUS50775</name>
    <name evidence="2" type="ORF">PYM288_LOCUS34592</name>
</gene>
<keyword evidence="5" id="KW-1185">Reference proteome</keyword>
<evidence type="ECO:0000313" key="5">
    <source>
        <dbReference type="Proteomes" id="UP000663870"/>
    </source>
</evidence>
<dbReference type="EMBL" id="CAJNOH010005363">
    <property type="protein sequence ID" value="CAF1396318.1"/>
    <property type="molecule type" value="Genomic_DNA"/>
</dbReference>
<protein>
    <submittedName>
        <fullName evidence="2">Uncharacterized protein</fullName>
    </submittedName>
</protein>
<proteinExistence type="predicted"/>
<accession>A0A815KQB1</accession>
<evidence type="ECO:0000256" key="1">
    <source>
        <dbReference type="SAM" id="MobiDB-lite"/>
    </source>
</evidence>
<dbReference type="AlphaFoldDB" id="A0A815KQB1"/>
<feature type="region of interest" description="Disordered" evidence="1">
    <location>
        <begin position="61"/>
        <end position="172"/>
    </location>
</feature>
<feature type="compositionally biased region" description="Basic residues" evidence="1">
    <location>
        <begin position="71"/>
        <end position="87"/>
    </location>
</feature>
<evidence type="ECO:0000313" key="3">
    <source>
        <dbReference type="EMBL" id="CAF1622565.1"/>
    </source>
</evidence>
<evidence type="ECO:0000313" key="2">
    <source>
        <dbReference type="EMBL" id="CAF1396318.1"/>
    </source>
</evidence>
<name>A0A815KQB1_9BILA</name>
<feature type="compositionally biased region" description="Polar residues" evidence="1">
    <location>
        <begin position="135"/>
        <end position="153"/>
    </location>
</feature>